<name>A0A1I7V3E7_9PELO</name>
<dbReference type="Proteomes" id="UP000095282">
    <property type="component" value="Unplaced"/>
</dbReference>
<feature type="compositionally biased region" description="Basic and acidic residues" evidence="2">
    <location>
        <begin position="442"/>
        <end position="451"/>
    </location>
</feature>
<evidence type="ECO:0000313" key="4">
    <source>
        <dbReference type="WBParaSite" id="Csp11.Scaffold630.g21990.t1"/>
    </source>
</evidence>
<feature type="region of interest" description="Disordered" evidence="2">
    <location>
        <begin position="442"/>
        <end position="473"/>
    </location>
</feature>
<dbReference type="WBParaSite" id="Csp11.Scaffold630.g21990.t1">
    <property type="protein sequence ID" value="Csp11.Scaffold630.g21990.t1"/>
    <property type="gene ID" value="Csp11.Scaffold630.g21990"/>
</dbReference>
<evidence type="ECO:0000256" key="2">
    <source>
        <dbReference type="SAM" id="MobiDB-lite"/>
    </source>
</evidence>
<dbReference type="STRING" id="1561998.A0A1I7V3E7"/>
<proteinExistence type="predicted"/>
<sequence length="473" mass="54461">MAYRIIKREIESPEPEEPMVQLLADSHPFQAPYPQQEALNACREVSSERSEPIIPLNVALVVPEPAPEPAPETREQLQKTIERLEEKIEELMKQNQKLQDSEKKSFEEKEILEWSIQNTEKKLFSEFEKNSRLELEKEKEAKEFKAKLEEMEKSNETLMIPLIDSYSKQVVELIGKSIEQEGKIQKLEKELEKRGGEIESPEPEEPMVRSLAASESSHAAVPQQAALSPLRTPSSEGELFCFEPQVPAPVAPESASEPAPEVAQEAKEELLKIITCLEKKVQELLEEVGETKEKLRDSEEKAANAEEINDWSFQFTQNLLFKEYKKNLDLQIENENLQETMEEEVMKLKKKLERMEKSKEAVVKFNGQLMEKLSNYQAGKKNEEARNHQENGQITQLSEYMKKSSTLVVPLLDSRLQEEKDRQMAKLEKENLEQKERIRQLEKQLGKREAQGVENTGPSRKTARKTGVFMEAN</sequence>
<reference evidence="4" key="1">
    <citation type="submission" date="2016-11" db="UniProtKB">
        <authorList>
            <consortium name="WormBaseParasite"/>
        </authorList>
    </citation>
    <scope>IDENTIFICATION</scope>
</reference>
<organism evidence="3 4">
    <name type="scientific">Caenorhabditis tropicalis</name>
    <dbReference type="NCBI Taxonomy" id="1561998"/>
    <lineage>
        <taxon>Eukaryota</taxon>
        <taxon>Metazoa</taxon>
        <taxon>Ecdysozoa</taxon>
        <taxon>Nematoda</taxon>
        <taxon>Chromadorea</taxon>
        <taxon>Rhabditida</taxon>
        <taxon>Rhabditina</taxon>
        <taxon>Rhabditomorpha</taxon>
        <taxon>Rhabditoidea</taxon>
        <taxon>Rhabditidae</taxon>
        <taxon>Peloderinae</taxon>
        <taxon>Caenorhabditis</taxon>
    </lineage>
</organism>
<evidence type="ECO:0000256" key="1">
    <source>
        <dbReference type="SAM" id="Coils"/>
    </source>
</evidence>
<accession>A0A1I7V3E7</accession>
<evidence type="ECO:0000313" key="3">
    <source>
        <dbReference type="Proteomes" id="UP000095282"/>
    </source>
</evidence>
<protein>
    <submittedName>
        <fullName evidence="4">Coiled-coil domain-containing protein 96</fullName>
    </submittedName>
</protein>
<keyword evidence="1" id="KW-0175">Coiled coil</keyword>
<keyword evidence="3" id="KW-1185">Reference proteome</keyword>
<feature type="region of interest" description="Disordered" evidence="2">
    <location>
        <begin position="190"/>
        <end position="231"/>
    </location>
</feature>
<dbReference type="AlphaFoldDB" id="A0A1I7V3E7"/>
<feature type="coiled-coil region" evidence="1">
    <location>
        <begin position="267"/>
        <end position="358"/>
    </location>
</feature>
<feature type="coiled-coil region" evidence="1">
    <location>
        <begin position="70"/>
        <end position="154"/>
    </location>
</feature>